<dbReference type="EC" id="2.7.11.1" evidence="2"/>
<dbReference type="FunFam" id="1.10.510.10:FF:000571">
    <property type="entry name" value="Maternal embryonic leucine zipper kinase"/>
    <property type="match status" value="1"/>
</dbReference>
<evidence type="ECO:0000256" key="8">
    <source>
        <dbReference type="ARBA" id="ARBA00047899"/>
    </source>
</evidence>
<feature type="binding site" evidence="10">
    <location>
        <position position="33"/>
    </location>
    <ligand>
        <name>ATP</name>
        <dbReference type="ChEBI" id="CHEBI:30616"/>
    </ligand>
</feature>
<evidence type="ECO:0000256" key="5">
    <source>
        <dbReference type="ARBA" id="ARBA00022741"/>
    </source>
</evidence>
<dbReference type="PROSITE" id="PS50011">
    <property type="entry name" value="PROTEIN_KINASE_DOM"/>
    <property type="match status" value="1"/>
</dbReference>
<evidence type="ECO:0000256" key="7">
    <source>
        <dbReference type="ARBA" id="ARBA00022840"/>
    </source>
</evidence>
<dbReference type="SUPFAM" id="SSF56112">
    <property type="entry name" value="Protein kinase-like (PK-like)"/>
    <property type="match status" value="1"/>
</dbReference>
<keyword evidence="5 10" id="KW-0547">Nucleotide-binding</keyword>
<sequence>MNYYRILKKLGSGTFGNVFLVVNVWTKKQYALKEIGSVRNEKQLASAMKEISVLKELNHPFIIKFYDYFHKNGCLSIVLEYCSFGDLSKVIQYFRFSSCSQWKIYNLISQVVLGLRYMHSRNIIHRDLKPQNILVSTNFSVKISDFGLARKLLTRFAHTRAGTVLYMSPEVFSGKPYDFTTDIWSFGVVVYEVITQRRPFNEVSQILKGAYDPIDKRIARDLRYIVFWSLHLDPKKRMTLTTILRCTSISTFIHKHYPHYI</sequence>
<dbReference type="InterPro" id="IPR000719">
    <property type="entry name" value="Prot_kinase_dom"/>
</dbReference>
<dbReference type="PANTHER" id="PTHR44899:SF3">
    <property type="entry name" value="SERINE_THREONINE-PROTEIN KINASE NEK1"/>
    <property type="match status" value="1"/>
</dbReference>
<feature type="domain" description="Protein kinase" evidence="12">
    <location>
        <begin position="4"/>
        <end position="253"/>
    </location>
</feature>
<evidence type="ECO:0000256" key="10">
    <source>
        <dbReference type="PROSITE-ProRule" id="PRU10141"/>
    </source>
</evidence>
<keyword evidence="7 10" id="KW-0067">ATP-binding</keyword>
<dbReference type="FunFam" id="3.30.200.20:FF:000097">
    <property type="entry name" value="Probable serine/threonine-protein kinase nek1"/>
    <property type="match status" value="1"/>
</dbReference>
<dbReference type="InterPro" id="IPR011009">
    <property type="entry name" value="Kinase-like_dom_sf"/>
</dbReference>
<dbReference type="InterPro" id="IPR017441">
    <property type="entry name" value="Protein_kinase_ATP_BS"/>
</dbReference>
<keyword evidence="4" id="KW-0808">Transferase</keyword>
<dbReference type="PANTHER" id="PTHR44899">
    <property type="entry name" value="CAMK FAMILY PROTEIN KINASE"/>
    <property type="match status" value="1"/>
</dbReference>
<protein>
    <recommendedName>
        <fullName evidence="2">non-specific serine/threonine protein kinase</fullName>
        <ecNumber evidence="2">2.7.11.1</ecNumber>
    </recommendedName>
</protein>
<dbReference type="PROSITE" id="PS00108">
    <property type="entry name" value="PROTEIN_KINASE_ST"/>
    <property type="match status" value="1"/>
</dbReference>
<evidence type="ECO:0000256" key="1">
    <source>
        <dbReference type="ARBA" id="ARBA00010886"/>
    </source>
</evidence>
<dbReference type="InterPro" id="IPR008271">
    <property type="entry name" value="Ser/Thr_kinase_AS"/>
</dbReference>
<dbReference type="SMART" id="SM00220">
    <property type="entry name" value="S_TKc"/>
    <property type="match status" value="1"/>
</dbReference>
<dbReference type="AlphaFoldDB" id="A0A0L8I1H2"/>
<comment type="catalytic activity">
    <reaction evidence="9">
        <text>L-seryl-[protein] + ATP = O-phospho-L-seryl-[protein] + ADP + H(+)</text>
        <dbReference type="Rhea" id="RHEA:17989"/>
        <dbReference type="Rhea" id="RHEA-COMP:9863"/>
        <dbReference type="Rhea" id="RHEA-COMP:11604"/>
        <dbReference type="ChEBI" id="CHEBI:15378"/>
        <dbReference type="ChEBI" id="CHEBI:29999"/>
        <dbReference type="ChEBI" id="CHEBI:30616"/>
        <dbReference type="ChEBI" id="CHEBI:83421"/>
        <dbReference type="ChEBI" id="CHEBI:456216"/>
        <dbReference type="EC" id="2.7.11.1"/>
    </reaction>
</comment>
<dbReference type="PIRSF" id="PIRSF000654">
    <property type="entry name" value="Integrin-linked_kinase"/>
    <property type="match status" value="1"/>
</dbReference>
<dbReference type="PROSITE" id="PS00107">
    <property type="entry name" value="PROTEIN_KINASE_ATP"/>
    <property type="match status" value="1"/>
</dbReference>
<name>A0A0L8I1H2_OCTBM</name>
<evidence type="ECO:0000256" key="6">
    <source>
        <dbReference type="ARBA" id="ARBA00022777"/>
    </source>
</evidence>
<accession>A0A0L8I1H2</accession>
<evidence type="ECO:0000313" key="13">
    <source>
        <dbReference type="EMBL" id="KOF94905.1"/>
    </source>
</evidence>
<dbReference type="OMA" id="RIPYDYK"/>
<dbReference type="GO" id="GO:0004674">
    <property type="term" value="F:protein serine/threonine kinase activity"/>
    <property type="evidence" value="ECO:0007669"/>
    <property type="project" value="UniProtKB-KW"/>
</dbReference>
<dbReference type="OrthoDB" id="248923at2759"/>
<organism evidence="13">
    <name type="scientific">Octopus bimaculoides</name>
    <name type="common">California two-spotted octopus</name>
    <dbReference type="NCBI Taxonomy" id="37653"/>
    <lineage>
        <taxon>Eukaryota</taxon>
        <taxon>Metazoa</taxon>
        <taxon>Spiralia</taxon>
        <taxon>Lophotrochozoa</taxon>
        <taxon>Mollusca</taxon>
        <taxon>Cephalopoda</taxon>
        <taxon>Coleoidea</taxon>
        <taxon>Octopodiformes</taxon>
        <taxon>Octopoda</taxon>
        <taxon>Incirrata</taxon>
        <taxon>Octopodidae</taxon>
        <taxon>Octopus</taxon>
    </lineage>
</organism>
<evidence type="ECO:0000256" key="11">
    <source>
        <dbReference type="RuleBase" id="RU000304"/>
    </source>
</evidence>
<dbReference type="Gene3D" id="1.10.510.10">
    <property type="entry name" value="Transferase(Phosphotransferase) domain 1"/>
    <property type="match status" value="1"/>
</dbReference>
<dbReference type="PRINTS" id="PR00109">
    <property type="entry name" value="TYRKINASE"/>
</dbReference>
<evidence type="ECO:0000256" key="2">
    <source>
        <dbReference type="ARBA" id="ARBA00012513"/>
    </source>
</evidence>
<dbReference type="GO" id="GO:0005524">
    <property type="term" value="F:ATP binding"/>
    <property type="evidence" value="ECO:0007669"/>
    <property type="project" value="UniProtKB-UniRule"/>
</dbReference>
<evidence type="ECO:0000256" key="4">
    <source>
        <dbReference type="ARBA" id="ARBA00022679"/>
    </source>
</evidence>
<dbReference type="InterPro" id="IPR051131">
    <property type="entry name" value="NEK_Ser/Thr_kinase_NIMA"/>
</dbReference>
<proteinExistence type="inferred from homology"/>
<evidence type="ECO:0000259" key="12">
    <source>
        <dbReference type="PROSITE" id="PS50011"/>
    </source>
</evidence>
<comment type="similarity">
    <text evidence="1">Belongs to the protein kinase superfamily. NEK Ser/Thr protein kinase family. NIMA subfamily.</text>
</comment>
<dbReference type="Pfam" id="PF00069">
    <property type="entry name" value="Pkinase"/>
    <property type="match status" value="1"/>
</dbReference>
<evidence type="ECO:0000256" key="9">
    <source>
        <dbReference type="ARBA" id="ARBA00048679"/>
    </source>
</evidence>
<comment type="catalytic activity">
    <reaction evidence="8">
        <text>L-threonyl-[protein] + ATP = O-phospho-L-threonyl-[protein] + ADP + H(+)</text>
        <dbReference type="Rhea" id="RHEA:46608"/>
        <dbReference type="Rhea" id="RHEA-COMP:11060"/>
        <dbReference type="Rhea" id="RHEA-COMP:11605"/>
        <dbReference type="ChEBI" id="CHEBI:15378"/>
        <dbReference type="ChEBI" id="CHEBI:30013"/>
        <dbReference type="ChEBI" id="CHEBI:30616"/>
        <dbReference type="ChEBI" id="CHEBI:61977"/>
        <dbReference type="ChEBI" id="CHEBI:456216"/>
        <dbReference type="EC" id="2.7.11.1"/>
    </reaction>
</comment>
<reference evidence="13" key="1">
    <citation type="submission" date="2015-07" db="EMBL/GenBank/DDBJ databases">
        <title>MeaNS - Measles Nucleotide Surveillance Program.</title>
        <authorList>
            <person name="Tran T."/>
            <person name="Druce J."/>
        </authorList>
    </citation>
    <scope>NUCLEOTIDE SEQUENCE</scope>
    <source>
        <strain evidence="13">UCB-OBI-ISO-001</strain>
        <tissue evidence="13">Gonad</tissue>
    </source>
</reference>
<gene>
    <name evidence="13" type="ORF">OCBIM_22000124mg</name>
</gene>
<evidence type="ECO:0000256" key="3">
    <source>
        <dbReference type="ARBA" id="ARBA00022527"/>
    </source>
</evidence>
<keyword evidence="6" id="KW-0418">Kinase</keyword>
<keyword evidence="3 11" id="KW-0723">Serine/threonine-protein kinase</keyword>
<dbReference type="InterPro" id="IPR001245">
    <property type="entry name" value="Ser-Thr/Tyr_kinase_cat_dom"/>
</dbReference>
<dbReference type="EMBL" id="KQ416841">
    <property type="protein sequence ID" value="KOF94905.1"/>
    <property type="molecule type" value="Genomic_DNA"/>
</dbReference>